<evidence type="ECO:0000313" key="4">
    <source>
        <dbReference type="Proteomes" id="UP000070501"/>
    </source>
</evidence>
<dbReference type="OrthoDB" id="3205825at2759"/>
<feature type="transmembrane region" description="Helical" evidence="2">
    <location>
        <begin position="85"/>
        <end position="105"/>
    </location>
</feature>
<keyword evidence="4" id="KW-1185">Reference proteome</keyword>
<keyword evidence="2" id="KW-1133">Transmembrane helix</keyword>
<feature type="transmembrane region" description="Helical" evidence="2">
    <location>
        <begin position="125"/>
        <end position="147"/>
    </location>
</feature>
<evidence type="ECO:0000313" key="3">
    <source>
        <dbReference type="EMBL" id="KXJ88004.1"/>
    </source>
</evidence>
<feature type="transmembrane region" description="Helical" evidence="2">
    <location>
        <begin position="167"/>
        <end position="185"/>
    </location>
</feature>
<feature type="transmembrane region" description="Helical" evidence="2">
    <location>
        <begin position="54"/>
        <end position="79"/>
    </location>
</feature>
<proteinExistence type="predicted"/>
<feature type="transmembrane region" description="Helical" evidence="2">
    <location>
        <begin position="22"/>
        <end position="42"/>
    </location>
</feature>
<dbReference type="PANTHER" id="PTHR35179:SF1">
    <property type="entry name" value="INTEGRAL MEMBRANE PROTEIN"/>
    <property type="match status" value="1"/>
</dbReference>
<feature type="compositionally biased region" description="Low complexity" evidence="1">
    <location>
        <begin position="314"/>
        <end position="323"/>
    </location>
</feature>
<dbReference type="Proteomes" id="UP000070501">
    <property type="component" value="Unassembled WGS sequence"/>
</dbReference>
<feature type="transmembrane region" description="Helical" evidence="2">
    <location>
        <begin position="205"/>
        <end position="224"/>
    </location>
</feature>
<organism evidence="3 4">
    <name type="scientific">Microdochium bolleyi</name>
    <dbReference type="NCBI Taxonomy" id="196109"/>
    <lineage>
        <taxon>Eukaryota</taxon>
        <taxon>Fungi</taxon>
        <taxon>Dikarya</taxon>
        <taxon>Ascomycota</taxon>
        <taxon>Pezizomycotina</taxon>
        <taxon>Sordariomycetes</taxon>
        <taxon>Xylariomycetidae</taxon>
        <taxon>Xylariales</taxon>
        <taxon>Microdochiaceae</taxon>
        <taxon>Microdochium</taxon>
    </lineage>
</organism>
<keyword evidence="2" id="KW-0812">Transmembrane</keyword>
<evidence type="ECO:0000256" key="1">
    <source>
        <dbReference type="SAM" id="MobiDB-lite"/>
    </source>
</evidence>
<accession>A0A136ISL9</accession>
<dbReference type="PANTHER" id="PTHR35179">
    <property type="entry name" value="PROTEIN CBG02620"/>
    <property type="match status" value="1"/>
</dbReference>
<dbReference type="EMBL" id="KQ964260">
    <property type="protein sequence ID" value="KXJ88004.1"/>
    <property type="molecule type" value="Genomic_DNA"/>
</dbReference>
<name>A0A136ISL9_9PEZI</name>
<reference evidence="4" key="1">
    <citation type="submission" date="2016-02" db="EMBL/GenBank/DDBJ databases">
        <title>Draft genome sequence of Microdochium bolleyi, a fungal endophyte of beachgrass.</title>
        <authorList>
            <consortium name="DOE Joint Genome Institute"/>
            <person name="David A.S."/>
            <person name="May G."/>
            <person name="Haridas S."/>
            <person name="Lim J."/>
            <person name="Wang M."/>
            <person name="Labutti K."/>
            <person name="Lipzen A."/>
            <person name="Barry K."/>
            <person name="Grigoriev I.V."/>
        </authorList>
    </citation>
    <scope>NUCLEOTIDE SEQUENCE [LARGE SCALE GENOMIC DNA]</scope>
    <source>
        <strain evidence="4">J235TASD1</strain>
    </source>
</reference>
<feature type="region of interest" description="Disordered" evidence="1">
    <location>
        <begin position="314"/>
        <end position="340"/>
    </location>
</feature>
<feature type="region of interest" description="Disordered" evidence="1">
    <location>
        <begin position="444"/>
        <end position="464"/>
    </location>
</feature>
<gene>
    <name evidence="3" type="ORF">Micbo1qcDRAFT_236150</name>
</gene>
<sequence length="464" mass="51304">MGFLVPPWYESETPDRSQLNDASLVLGATIPLAVFTFVKNIMQTQTVFERRRTFTPFVIMCWAEWVSSVALAVLSYLFLSGMVPASFWTFFFMISLWTVEMQCILQIIINRVALIAQNPTEVRRIRIIVFVIVSLINLTGYPIWIPARLQINPFWIHINFWWDRSEKVLYALVDIALNGYFMYNVRTKLIQMGLTKYKKLLRANIAMACVSVGMDILVLGSMSLPSGVIYAQFHPLQFLVKLLIELFMADLIAKIVREDNRMNTINTDTGGTTVQEMEAIMAGQGPGATDSFSQALERFGATQSGHHMNRKTAADAAAAAAAATNRRHSGDGGSRGRGADDIADEVGRLRLSMPHFRTSGGFGDEELDRNGGCGSDVDAAEKGFAGNNIPDGIILQTTTTVVTTEPLIAGTWADYNHDGNSSNKEDEEAERKATMRAIQECEAMDNAKPAGVHVEDMVSNKAPP</sequence>
<dbReference type="InParanoid" id="A0A136ISL9"/>
<protein>
    <submittedName>
        <fullName evidence="3">Uncharacterized protein</fullName>
    </submittedName>
</protein>
<evidence type="ECO:0000256" key="2">
    <source>
        <dbReference type="SAM" id="Phobius"/>
    </source>
</evidence>
<keyword evidence="2" id="KW-0472">Membrane</keyword>
<dbReference type="AlphaFoldDB" id="A0A136ISL9"/>